<protein>
    <submittedName>
        <fullName evidence="5">ABC transporter substrate-binding protein</fullName>
    </submittedName>
</protein>
<dbReference type="Pfam" id="PF22384">
    <property type="entry name" value="PBP2_Ca3427_like"/>
    <property type="match status" value="1"/>
</dbReference>
<dbReference type="OrthoDB" id="6191474at2"/>
<proteinExistence type="inferred from homology"/>
<reference evidence="6" key="1">
    <citation type="submission" date="2018-01" db="EMBL/GenBank/DDBJ databases">
        <title>Complete genome of Tamlana sp. UJ94.</title>
        <authorList>
            <person name="Jung J."/>
            <person name="Chung D."/>
            <person name="Bae S.S."/>
            <person name="Baek K."/>
        </authorList>
    </citation>
    <scope>NUCLEOTIDE SEQUENCE [LARGE SCALE GENOMIC DNA]</scope>
    <source>
        <strain evidence="6">UJ94</strain>
    </source>
</reference>
<sequence>MKNVKIGGVPEHFNLAWHLTIKSGAYQAENINLRWQDYPEGTGAMCKGLRAGDIDIAILLTEGIVKDIIAGNPSKIVQTFVQSPLIWGVHVANNSKFETVAQLKGRKAAISRYGSGSHLMTYVNAENYHWNLDTDLNFEIINNLEGAVKGLTEGKADYFLWEKFMTKPIVDQGVFRRISDCPTPWPCFVIAAREDFIKNHEPVLKSILDIINKTTADFKSIPSIDKTIANRYNLHFEDVQDWLNLTEWSQELIDEHMLIEIQQTLFKLGIIPKTKSFDSLTHRV</sequence>
<accession>A0A2I7SLB4</accession>
<dbReference type="SUPFAM" id="SSF53850">
    <property type="entry name" value="Periplasmic binding protein-like II"/>
    <property type="match status" value="1"/>
</dbReference>
<dbReference type="CDD" id="cd13637">
    <property type="entry name" value="PBP2_Ca3427_like"/>
    <property type="match status" value="1"/>
</dbReference>
<dbReference type="KEGG" id="taj:C1A40_15220"/>
<dbReference type="Gene3D" id="3.40.190.10">
    <property type="entry name" value="Periplasmic binding protein-like II"/>
    <property type="match status" value="2"/>
</dbReference>
<keyword evidence="6" id="KW-1185">Reference proteome</keyword>
<organism evidence="5 6">
    <name type="scientific">Pseudotamlana carrageenivorans</name>
    <dbReference type="NCBI Taxonomy" id="2069432"/>
    <lineage>
        <taxon>Bacteria</taxon>
        <taxon>Pseudomonadati</taxon>
        <taxon>Bacteroidota</taxon>
        <taxon>Flavobacteriia</taxon>
        <taxon>Flavobacteriales</taxon>
        <taxon>Flavobacteriaceae</taxon>
        <taxon>Pseudotamlana</taxon>
    </lineage>
</organism>
<evidence type="ECO:0000259" key="4">
    <source>
        <dbReference type="Pfam" id="PF22384"/>
    </source>
</evidence>
<dbReference type="RefSeq" id="WP_102996643.1">
    <property type="nucleotide sequence ID" value="NZ_CP025938.1"/>
</dbReference>
<comment type="similarity">
    <text evidence="2">Belongs to the bacterial solute-binding protein SsuA/TauA family.</text>
</comment>
<evidence type="ECO:0000256" key="2">
    <source>
        <dbReference type="ARBA" id="ARBA00010742"/>
    </source>
</evidence>
<keyword evidence="3" id="KW-0732">Signal</keyword>
<dbReference type="PANTHER" id="PTHR30024">
    <property type="entry name" value="ALIPHATIC SULFONATES-BINDING PROTEIN-RELATED"/>
    <property type="match status" value="1"/>
</dbReference>
<gene>
    <name evidence="5" type="ORF">C1A40_15220</name>
</gene>
<dbReference type="Proteomes" id="UP000236592">
    <property type="component" value="Chromosome"/>
</dbReference>
<dbReference type="InterPro" id="IPR054364">
    <property type="entry name" value="Ca3427-like_PBP2"/>
</dbReference>
<evidence type="ECO:0000256" key="3">
    <source>
        <dbReference type="ARBA" id="ARBA00022729"/>
    </source>
</evidence>
<dbReference type="GO" id="GO:0042597">
    <property type="term" value="C:periplasmic space"/>
    <property type="evidence" value="ECO:0007669"/>
    <property type="project" value="UniProtKB-SubCell"/>
</dbReference>
<dbReference type="AlphaFoldDB" id="A0A2I7SLB4"/>
<evidence type="ECO:0000313" key="5">
    <source>
        <dbReference type="EMBL" id="AUS06709.1"/>
    </source>
</evidence>
<evidence type="ECO:0000313" key="6">
    <source>
        <dbReference type="Proteomes" id="UP000236592"/>
    </source>
</evidence>
<feature type="domain" description="Ca3427-like PBP 2" evidence="4">
    <location>
        <begin position="93"/>
        <end position="179"/>
    </location>
</feature>
<dbReference type="EMBL" id="CP025938">
    <property type="protein sequence ID" value="AUS06709.1"/>
    <property type="molecule type" value="Genomic_DNA"/>
</dbReference>
<dbReference type="PANTHER" id="PTHR30024:SF47">
    <property type="entry name" value="TAURINE-BINDING PERIPLASMIC PROTEIN"/>
    <property type="match status" value="1"/>
</dbReference>
<name>A0A2I7SLB4_9FLAO</name>
<evidence type="ECO:0000256" key="1">
    <source>
        <dbReference type="ARBA" id="ARBA00004418"/>
    </source>
</evidence>
<comment type="subcellular location">
    <subcellularLocation>
        <location evidence="1">Periplasm</location>
    </subcellularLocation>
</comment>